<evidence type="ECO:0000256" key="2">
    <source>
        <dbReference type="ARBA" id="ARBA00023027"/>
    </source>
</evidence>
<keyword evidence="5" id="KW-1185">Reference proteome</keyword>
<dbReference type="InterPro" id="IPR050223">
    <property type="entry name" value="D-isomer_2-hydroxyacid_DH"/>
</dbReference>
<sequence>MKIVVGERNLAPHRDLFLSLLPAGVAVSWHETFDEDSIVADLPDADVYVGGRVTPAMARVGHRLRLVHTAGAGTDKVSFADLPAGTDVANTFHHEDSIAEYVAAATVLLRRNLLVQDGALREGKWATSVYRPELPQPRTMRGATVGYVGFGHIGRRCADLFGAMGARGCAVTGSGRVADATGLEWHADTTELDRLMTESDVVVVSAPLTDRTAGMIGAGELDRLGPEGVLVNVGRGPLVQERPLFEALRDNRIAGAAVDVWYRYPEGGDAQAPADLPFHTLSTVLMTPHTSGVTHDTFVGRVRDITDNIRRLDAGEPLDRVVASGAR</sequence>
<dbReference type="PANTHER" id="PTHR10996:SF178">
    <property type="entry name" value="2-HYDROXYACID DEHYDROGENASE YGL185C-RELATED"/>
    <property type="match status" value="1"/>
</dbReference>
<organism evidence="4 5">
    <name type="scientific">Rhodococcus artemisiae</name>
    <dbReference type="NCBI Taxonomy" id="714159"/>
    <lineage>
        <taxon>Bacteria</taxon>
        <taxon>Bacillati</taxon>
        <taxon>Actinomycetota</taxon>
        <taxon>Actinomycetes</taxon>
        <taxon>Mycobacteriales</taxon>
        <taxon>Nocardiaceae</taxon>
        <taxon>Rhodococcus</taxon>
    </lineage>
</organism>
<dbReference type="InterPro" id="IPR006140">
    <property type="entry name" value="D-isomer_DH_NAD-bd"/>
</dbReference>
<dbReference type="SUPFAM" id="SSF52283">
    <property type="entry name" value="Formate/glycerate dehydrogenase catalytic domain-like"/>
    <property type="match status" value="1"/>
</dbReference>
<keyword evidence="2" id="KW-0520">NAD</keyword>
<dbReference type="CDD" id="cd12165">
    <property type="entry name" value="2-Hacid_dh_6"/>
    <property type="match status" value="1"/>
</dbReference>
<dbReference type="SUPFAM" id="SSF51735">
    <property type="entry name" value="NAD(P)-binding Rossmann-fold domains"/>
    <property type="match status" value="1"/>
</dbReference>
<dbReference type="Gene3D" id="3.40.50.720">
    <property type="entry name" value="NAD(P)-binding Rossmann-like Domain"/>
    <property type="match status" value="2"/>
</dbReference>
<dbReference type="PANTHER" id="PTHR10996">
    <property type="entry name" value="2-HYDROXYACID DEHYDROGENASE-RELATED"/>
    <property type="match status" value="1"/>
</dbReference>
<accession>A0ABU7L888</accession>
<feature type="domain" description="D-isomer specific 2-hydroxyacid dehydrogenase NAD-binding" evidence="3">
    <location>
        <begin position="109"/>
        <end position="291"/>
    </location>
</feature>
<evidence type="ECO:0000256" key="1">
    <source>
        <dbReference type="ARBA" id="ARBA00023002"/>
    </source>
</evidence>
<dbReference type="RefSeq" id="WP_330132370.1">
    <property type="nucleotide sequence ID" value="NZ_JAUTXY010000002.1"/>
</dbReference>
<comment type="caution">
    <text evidence="4">The sequence shown here is derived from an EMBL/GenBank/DDBJ whole genome shotgun (WGS) entry which is preliminary data.</text>
</comment>
<keyword evidence="1" id="KW-0560">Oxidoreductase</keyword>
<dbReference type="EMBL" id="JAUTXY010000002">
    <property type="protein sequence ID" value="MEE2057117.1"/>
    <property type="molecule type" value="Genomic_DNA"/>
</dbReference>
<dbReference type="Proteomes" id="UP001336020">
    <property type="component" value="Unassembled WGS sequence"/>
</dbReference>
<name>A0ABU7L888_9NOCA</name>
<protein>
    <submittedName>
        <fullName evidence="4">2-hydroxyacid dehydrogenase</fullName>
    </submittedName>
</protein>
<evidence type="ECO:0000313" key="4">
    <source>
        <dbReference type="EMBL" id="MEE2057117.1"/>
    </source>
</evidence>
<gene>
    <name evidence="4" type="ORF">Q7514_06200</name>
</gene>
<reference evidence="4 5" key="1">
    <citation type="submission" date="2023-07" db="EMBL/GenBank/DDBJ databases">
        <authorList>
            <person name="Girao M."/>
            <person name="Carvalho M.F."/>
        </authorList>
    </citation>
    <scope>NUCLEOTIDE SEQUENCE [LARGE SCALE GENOMIC DNA]</scope>
    <source>
        <strain evidence="4 5">YIM65754</strain>
    </source>
</reference>
<dbReference type="InterPro" id="IPR036291">
    <property type="entry name" value="NAD(P)-bd_dom_sf"/>
</dbReference>
<evidence type="ECO:0000313" key="5">
    <source>
        <dbReference type="Proteomes" id="UP001336020"/>
    </source>
</evidence>
<evidence type="ECO:0000259" key="3">
    <source>
        <dbReference type="Pfam" id="PF02826"/>
    </source>
</evidence>
<dbReference type="Pfam" id="PF02826">
    <property type="entry name" value="2-Hacid_dh_C"/>
    <property type="match status" value="1"/>
</dbReference>
<proteinExistence type="predicted"/>